<name>X6M3D0_RETFI</name>
<proteinExistence type="predicted"/>
<sequence>MDNNNSTMSTLNESSSSLNEDNAFRKRIGMKWPLSQILKEEEEIKSCTRPKNYQSKGEGKEKLSEALATGAESPTDREIKGEKQNEANAASNDRVEDNYRVFDNSDDIKFIQGVRKRSRRMCLSFESMNTYTNSGLDNPELFHVENSKQFDESFEKEKVQKERVDEELRKQMQK</sequence>
<dbReference type="EMBL" id="ASPP01025486">
    <property type="protein sequence ID" value="ETO07972.1"/>
    <property type="molecule type" value="Genomic_DNA"/>
</dbReference>
<evidence type="ECO:0000313" key="2">
    <source>
        <dbReference type="EMBL" id="ETO07972.1"/>
    </source>
</evidence>
<keyword evidence="3" id="KW-1185">Reference proteome</keyword>
<reference evidence="2 3" key="1">
    <citation type="journal article" date="2013" name="Curr. Biol.">
        <title>The Genome of the Foraminiferan Reticulomyxa filosa.</title>
        <authorList>
            <person name="Glockner G."/>
            <person name="Hulsmann N."/>
            <person name="Schleicher M."/>
            <person name="Noegel A.A."/>
            <person name="Eichinger L."/>
            <person name="Gallinger C."/>
            <person name="Pawlowski J."/>
            <person name="Sierra R."/>
            <person name="Euteneuer U."/>
            <person name="Pillet L."/>
            <person name="Moustafa A."/>
            <person name="Platzer M."/>
            <person name="Groth M."/>
            <person name="Szafranski K."/>
            <person name="Schliwa M."/>
        </authorList>
    </citation>
    <scope>NUCLEOTIDE SEQUENCE [LARGE SCALE GENOMIC DNA]</scope>
</reference>
<protein>
    <submittedName>
        <fullName evidence="2">Uncharacterized protein</fullName>
    </submittedName>
</protein>
<organism evidence="2 3">
    <name type="scientific">Reticulomyxa filosa</name>
    <dbReference type="NCBI Taxonomy" id="46433"/>
    <lineage>
        <taxon>Eukaryota</taxon>
        <taxon>Sar</taxon>
        <taxon>Rhizaria</taxon>
        <taxon>Retaria</taxon>
        <taxon>Foraminifera</taxon>
        <taxon>Monothalamids</taxon>
        <taxon>Reticulomyxidae</taxon>
        <taxon>Reticulomyxa</taxon>
    </lineage>
</organism>
<gene>
    <name evidence="2" type="ORF">RFI_29418</name>
</gene>
<comment type="caution">
    <text evidence="2">The sequence shown here is derived from an EMBL/GenBank/DDBJ whole genome shotgun (WGS) entry which is preliminary data.</text>
</comment>
<feature type="region of interest" description="Disordered" evidence="1">
    <location>
        <begin position="39"/>
        <end position="94"/>
    </location>
</feature>
<dbReference type="AlphaFoldDB" id="X6M3D0"/>
<evidence type="ECO:0000256" key="1">
    <source>
        <dbReference type="SAM" id="MobiDB-lite"/>
    </source>
</evidence>
<evidence type="ECO:0000313" key="3">
    <source>
        <dbReference type="Proteomes" id="UP000023152"/>
    </source>
</evidence>
<feature type="region of interest" description="Disordered" evidence="1">
    <location>
        <begin position="151"/>
        <end position="174"/>
    </location>
</feature>
<feature type="compositionally biased region" description="Basic and acidic residues" evidence="1">
    <location>
        <begin position="74"/>
        <end position="85"/>
    </location>
</feature>
<feature type="compositionally biased region" description="Low complexity" evidence="1">
    <location>
        <begin position="1"/>
        <end position="21"/>
    </location>
</feature>
<dbReference type="Proteomes" id="UP000023152">
    <property type="component" value="Unassembled WGS sequence"/>
</dbReference>
<feature type="region of interest" description="Disordered" evidence="1">
    <location>
        <begin position="1"/>
        <end position="22"/>
    </location>
</feature>
<accession>X6M3D0</accession>